<accession>A0A6N7QW67</accession>
<dbReference type="Pfam" id="PF13519">
    <property type="entry name" value="VWA_2"/>
    <property type="match status" value="1"/>
</dbReference>
<keyword evidence="5" id="KW-1185">Reference proteome</keyword>
<dbReference type="PANTHER" id="PTHR37947">
    <property type="entry name" value="BLL2462 PROTEIN"/>
    <property type="match status" value="1"/>
</dbReference>
<feature type="domain" description="VWFA" evidence="3">
    <location>
        <begin position="409"/>
        <end position="574"/>
    </location>
</feature>
<sequence>MALQVDNPLWLLGLIPMIVVLYLYGRSNALLSGGRKIVLLVLRTLVFTLIILALAGVQILSPIQQIATVFVVDSSHSMVEKEETVLEQVNAAIQAKAPEDQTGIVSTGREAVVETPLSSQVNRMESFQTAVNRSYTNLASGLQLAGSMFSQDVKGRVVLMTDGNENINDAVRQASYLHRQDYIVDVLPFSPTYKEDVAISSFDVPENIYLGEQATLSMTIDSSINTTTQVRIMMDGETIIEQSVELNEGSNQLSFNHLISTDGFHTFRAEIVSEEDQVIENNQLSAFAETKGVPNVLIVEGKSGVAANVENALDASAIQIETIPPELLPGQLSNYLKYDSIIFSNVSAHTITGQQMELIERAVKDFGVGFMMTGGDQSFGVGGYFKTPIERVLPVDMELKGEKELPSLGLSIVLDKSGSMSGNKMALAREAAARSVELLREKDTLGVTAFDGTPWEVVELGPINDKEEVLNKIRSITASGGTDIFTPLSQSYDQMEPLDLKRKHVILLTDGQSATTINYRKMIEEAFESGITLSTVAIGMEADGPLLQEMAELGGGRFYEVQNNSSIPTILSRETSLVTQTYIEDDPFYPSLVNGYEWGSYFEKAVPQMNAYIATTPKGRAQQILVSEKDDPVLARWQYGLGKTIAWTSDLSGEWAGSWPSWENWSALWNDMVTWTFPQYQKESYQVSKEIEGNQVTLNVTAADNQAANLNASLISETGEEVDFSLQPKAPGEYQGSFEANESGVYFLQITEQENEEVVSSFKTGVVVPYSEEYTFTPTNEQVIEEIASAGGGKVVENLDDAFSSEGLPPRYDKQDIFYYLLAIALLLFMLDVAVRRFRFNFTFVTKMSSRFQDGRNKVNEVTQKRSRQLSQLKQASSKKTTSPPKQERAKTNDVPLVKPKQTRPSDTSNKEGESREEKMARLLNAKKRRPR</sequence>
<dbReference type="InterPro" id="IPR029062">
    <property type="entry name" value="Class_I_gatase-like"/>
</dbReference>
<dbReference type="PROSITE" id="PS50234">
    <property type="entry name" value="VWFA"/>
    <property type="match status" value="1"/>
</dbReference>
<evidence type="ECO:0000313" key="5">
    <source>
        <dbReference type="Proteomes" id="UP000435187"/>
    </source>
</evidence>
<evidence type="ECO:0000256" key="2">
    <source>
        <dbReference type="SAM" id="Phobius"/>
    </source>
</evidence>
<dbReference type="SUPFAM" id="SSF52317">
    <property type="entry name" value="Class I glutamine amidotransferase-like"/>
    <property type="match status" value="1"/>
</dbReference>
<dbReference type="Pfam" id="PF00092">
    <property type="entry name" value="VWA"/>
    <property type="match status" value="1"/>
</dbReference>
<dbReference type="InterPro" id="IPR036465">
    <property type="entry name" value="vWFA_dom_sf"/>
</dbReference>
<comment type="caution">
    <text evidence="4">The sequence shown here is derived from an EMBL/GenBank/DDBJ whole genome shotgun (WGS) entry which is preliminary data.</text>
</comment>
<dbReference type="AlphaFoldDB" id="A0A6N7QW67"/>
<evidence type="ECO:0000259" key="3">
    <source>
        <dbReference type="PROSITE" id="PS50234"/>
    </source>
</evidence>
<keyword evidence="2" id="KW-1133">Transmembrane helix</keyword>
<dbReference type="InterPro" id="IPR002035">
    <property type="entry name" value="VWF_A"/>
</dbReference>
<dbReference type="EMBL" id="WJEE01000013">
    <property type="protein sequence ID" value="MRI66258.1"/>
    <property type="molecule type" value="Genomic_DNA"/>
</dbReference>
<dbReference type="Proteomes" id="UP000435187">
    <property type="component" value="Unassembled WGS sequence"/>
</dbReference>
<keyword evidence="2" id="KW-0472">Membrane</keyword>
<dbReference type="SUPFAM" id="SSF53300">
    <property type="entry name" value="vWA-like"/>
    <property type="match status" value="2"/>
</dbReference>
<dbReference type="CDD" id="cd00198">
    <property type="entry name" value="vWFA"/>
    <property type="match status" value="1"/>
</dbReference>
<evidence type="ECO:0000313" key="4">
    <source>
        <dbReference type="EMBL" id="MRI66258.1"/>
    </source>
</evidence>
<dbReference type="Gene3D" id="3.40.50.880">
    <property type="match status" value="2"/>
</dbReference>
<feature type="transmembrane region" description="Helical" evidence="2">
    <location>
        <begin position="37"/>
        <end position="60"/>
    </location>
</feature>
<proteinExistence type="predicted"/>
<dbReference type="RefSeq" id="WP_153835005.1">
    <property type="nucleotide sequence ID" value="NZ_JBHUMW010000047.1"/>
</dbReference>
<feature type="compositionally biased region" description="Basic and acidic residues" evidence="1">
    <location>
        <begin position="909"/>
        <end position="921"/>
    </location>
</feature>
<reference evidence="4 5" key="1">
    <citation type="submission" date="2019-10" db="EMBL/GenBank/DDBJ databases">
        <title>Gracilibacillus salitolerans sp. nov., a moderate halophile isolated from a saline soil in northwest China.</title>
        <authorList>
            <person name="Gan L."/>
        </authorList>
    </citation>
    <scope>NUCLEOTIDE SEQUENCE [LARGE SCALE GENOMIC DNA]</scope>
    <source>
        <strain evidence="4 5">TP2-8</strain>
    </source>
</reference>
<feature type="transmembrane region" description="Helical" evidence="2">
    <location>
        <begin position="817"/>
        <end position="835"/>
    </location>
</feature>
<organism evidence="4 5">
    <name type="scientific">Gracilibacillus thailandensis</name>
    <dbReference type="NCBI Taxonomy" id="563735"/>
    <lineage>
        <taxon>Bacteria</taxon>
        <taxon>Bacillati</taxon>
        <taxon>Bacillota</taxon>
        <taxon>Bacilli</taxon>
        <taxon>Bacillales</taxon>
        <taxon>Bacillaceae</taxon>
        <taxon>Gracilibacillus</taxon>
    </lineage>
</organism>
<protein>
    <submittedName>
        <fullName evidence="4">VWA domain-containing protein</fullName>
    </submittedName>
</protein>
<name>A0A6N7QW67_9BACI</name>
<dbReference type="PANTHER" id="PTHR37947:SF2">
    <property type="entry name" value="VON WILLEBRAND FACTOR TYPE A"/>
    <property type="match status" value="1"/>
</dbReference>
<dbReference type="Gene3D" id="3.40.50.410">
    <property type="entry name" value="von Willebrand factor, type A domain"/>
    <property type="match status" value="1"/>
</dbReference>
<gene>
    <name evidence="4" type="ORF">GH885_07840</name>
</gene>
<dbReference type="SMART" id="SM00327">
    <property type="entry name" value="VWA"/>
    <property type="match status" value="2"/>
</dbReference>
<feature type="compositionally biased region" description="Polar residues" evidence="1">
    <location>
        <begin position="869"/>
        <end position="885"/>
    </location>
</feature>
<feature type="transmembrane region" description="Helical" evidence="2">
    <location>
        <begin position="7"/>
        <end position="25"/>
    </location>
</feature>
<feature type="region of interest" description="Disordered" evidence="1">
    <location>
        <begin position="855"/>
        <end position="932"/>
    </location>
</feature>
<keyword evidence="2" id="KW-0812">Transmembrane</keyword>
<evidence type="ECO:0000256" key="1">
    <source>
        <dbReference type="SAM" id="MobiDB-lite"/>
    </source>
</evidence>